<dbReference type="AlphaFoldDB" id="E2C521"/>
<keyword evidence="3" id="KW-1185">Reference proteome</keyword>
<name>E2C521_HARSA</name>
<sequence>RWNISFSGAGGSDVEAFLLRISEGKDIVAIADTDLLQCMPFFLTGIALEWYRVGRSRWFSWREFEVAMRSRFGDPDFQFALRDQILRRTQGEQEPVADYLTFMRGLFGRLDPPWSEVELMNYAHRNILPRLQISVHRDDFVTIDALERL</sequence>
<dbReference type="InParanoid" id="E2C521"/>
<evidence type="ECO:0000313" key="2">
    <source>
        <dbReference type="EMBL" id="EFN76959.1"/>
    </source>
</evidence>
<dbReference type="Pfam" id="PF03732">
    <property type="entry name" value="Retrotrans_gag"/>
    <property type="match status" value="1"/>
</dbReference>
<proteinExistence type="predicted"/>
<dbReference type="Proteomes" id="UP000008237">
    <property type="component" value="Unassembled WGS sequence"/>
</dbReference>
<reference evidence="2 3" key="1">
    <citation type="journal article" date="2010" name="Science">
        <title>Genomic comparison of the ants Camponotus floridanus and Harpegnathos saltator.</title>
        <authorList>
            <person name="Bonasio R."/>
            <person name="Zhang G."/>
            <person name="Ye C."/>
            <person name="Mutti N.S."/>
            <person name="Fang X."/>
            <person name="Qin N."/>
            <person name="Donahue G."/>
            <person name="Yang P."/>
            <person name="Li Q."/>
            <person name="Li C."/>
            <person name="Zhang P."/>
            <person name="Huang Z."/>
            <person name="Berger S.L."/>
            <person name="Reinberg D."/>
            <person name="Wang J."/>
            <person name="Liebig J."/>
        </authorList>
    </citation>
    <scope>NUCLEOTIDE SEQUENCE [LARGE SCALE GENOMIC DNA]</scope>
    <source>
        <strain evidence="2 3">R22 G/1</strain>
    </source>
</reference>
<feature type="non-terminal residue" evidence="2">
    <location>
        <position position="149"/>
    </location>
</feature>
<protein>
    <recommendedName>
        <fullName evidence="1">Retrotransposon gag domain-containing protein</fullName>
    </recommendedName>
</protein>
<feature type="non-terminal residue" evidence="2">
    <location>
        <position position="1"/>
    </location>
</feature>
<dbReference type="InterPro" id="IPR005162">
    <property type="entry name" value="Retrotrans_gag_dom"/>
</dbReference>
<gene>
    <name evidence="2" type="ORF">EAI_06697</name>
</gene>
<feature type="domain" description="Retrotransposon gag" evidence="1">
    <location>
        <begin position="39"/>
        <end position="121"/>
    </location>
</feature>
<dbReference type="EMBL" id="GL452729">
    <property type="protein sequence ID" value="EFN76959.1"/>
    <property type="molecule type" value="Genomic_DNA"/>
</dbReference>
<dbReference type="OMA" id="YAHRNIL"/>
<evidence type="ECO:0000313" key="3">
    <source>
        <dbReference type="Proteomes" id="UP000008237"/>
    </source>
</evidence>
<evidence type="ECO:0000259" key="1">
    <source>
        <dbReference type="Pfam" id="PF03732"/>
    </source>
</evidence>
<accession>E2C521</accession>
<organism evidence="3">
    <name type="scientific">Harpegnathos saltator</name>
    <name type="common">Jerdon's jumping ant</name>
    <dbReference type="NCBI Taxonomy" id="610380"/>
    <lineage>
        <taxon>Eukaryota</taxon>
        <taxon>Metazoa</taxon>
        <taxon>Ecdysozoa</taxon>
        <taxon>Arthropoda</taxon>
        <taxon>Hexapoda</taxon>
        <taxon>Insecta</taxon>
        <taxon>Pterygota</taxon>
        <taxon>Neoptera</taxon>
        <taxon>Endopterygota</taxon>
        <taxon>Hymenoptera</taxon>
        <taxon>Apocrita</taxon>
        <taxon>Aculeata</taxon>
        <taxon>Formicoidea</taxon>
        <taxon>Formicidae</taxon>
        <taxon>Ponerinae</taxon>
        <taxon>Ponerini</taxon>
        <taxon>Harpegnathos</taxon>
    </lineage>
</organism>